<dbReference type="Gene3D" id="3.40.50.720">
    <property type="entry name" value="NAD(P)-binding Rossmann-like Domain"/>
    <property type="match status" value="1"/>
</dbReference>
<dbReference type="InterPro" id="IPR005913">
    <property type="entry name" value="dTDP_dehydrorham_reduct"/>
</dbReference>
<evidence type="ECO:0000259" key="1">
    <source>
        <dbReference type="Pfam" id="PF04321"/>
    </source>
</evidence>
<comment type="caution">
    <text evidence="2">The sequence shown here is derived from an EMBL/GenBank/DDBJ whole genome shotgun (WGS) entry which is preliminary data.</text>
</comment>
<dbReference type="PANTHER" id="PTHR10491:SF4">
    <property type="entry name" value="METHIONINE ADENOSYLTRANSFERASE 2 SUBUNIT BETA"/>
    <property type="match status" value="1"/>
</dbReference>
<accession>X0WUS2</accession>
<dbReference type="CDD" id="cd05254">
    <property type="entry name" value="dTDP_HR_like_SDR_e"/>
    <property type="match status" value="1"/>
</dbReference>
<sequence>IFDGRAERPYKPEDEANPLSVYGRSKWEGEQAIRAASCRHLVVRTSWLFGPLGHNFVEAILTRARAGGSLKVVIDQVGRPTLAADLAEAVVRLLDAGAFGAVHFANSGQCSWFEFAQEIIRQARLDVPLSGITSEKVDRPAPRPAYSVLDTSRYVELTGHTPAPWTDALKRYPAARSKYARTPDVLSPPSGDRPSLR</sequence>
<dbReference type="SUPFAM" id="SSF51735">
    <property type="entry name" value="NAD(P)-binding Rossmann-fold domains"/>
    <property type="match status" value="1"/>
</dbReference>
<dbReference type="AlphaFoldDB" id="X0WUS2"/>
<name>X0WUS2_9ZZZZ</name>
<organism evidence="2">
    <name type="scientific">marine sediment metagenome</name>
    <dbReference type="NCBI Taxonomy" id="412755"/>
    <lineage>
        <taxon>unclassified sequences</taxon>
        <taxon>metagenomes</taxon>
        <taxon>ecological metagenomes</taxon>
    </lineage>
</organism>
<dbReference type="InterPro" id="IPR036291">
    <property type="entry name" value="NAD(P)-bd_dom_sf"/>
</dbReference>
<feature type="domain" description="RmlD-like substrate binding" evidence="1">
    <location>
        <begin position="1"/>
        <end position="172"/>
    </location>
</feature>
<evidence type="ECO:0000313" key="2">
    <source>
        <dbReference type="EMBL" id="GAG34405.1"/>
    </source>
</evidence>
<dbReference type="PANTHER" id="PTHR10491">
    <property type="entry name" value="DTDP-4-DEHYDRORHAMNOSE REDUCTASE"/>
    <property type="match status" value="1"/>
</dbReference>
<gene>
    <name evidence="2" type="ORF">S01H1_68728</name>
</gene>
<reference evidence="2" key="1">
    <citation type="journal article" date="2014" name="Front. Microbiol.">
        <title>High frequency of phylogenetically diverse reductive dehalogenase-homologous genes in deep subseafloor sedimentary metagenomes.</title>
        <authorList>
            <person name="Kawai M."/>
            <person name="Futagami T."/>
            <person name="Toyoda A."/>
            <person name="Takaki Y."/>
            <person name="Nishi S."/>
            <person name="Hori S."/>
            <person name="Arai W."/>
            <person name="Tsubouchi T."/>
            <person name="Morono Y."/>
            <person name="Uchiyama I."/>
            <person name="Ito T."/>
            <person name="Fujiyama A."/>
            <person name="Inagaki F."/>
            <person name="Takami H."/>
        </authorList>
    </citation>
    <scope>NUCLEOTIDE SEQUENCE</scope>
    <source>
        <strain evidence="2">Expedition CK06-06</strain>
    </source>
</reference>
<dbReference type="GO" id="GO:0019305">
    <property type="term" value="P:dTDP-rhamnose biosynthetic process"/>
    <property type="evidence" value="ECO:0007669"/>
    <property type="project" value="TreeGrafter"/>
</dbReference>
<dbReference type="GO" id="GO:0005829">
    <property type="term" value="C:cytosol"/>
    <property type="evidence" value="ECO:0007669"/>
    <property type="project" value="TreeGrafter"/>
</dbReference>
<dbReference type="InterPro" id="IPR029903">
    <property type="entry name" value="RmlD-like-bd"/>
</dbReference>
<protein>
    <recommendedName>
        <fullName evidence="1">RmlD-like substrate binding domain-containing protein</fullName>
    </recommendedName>
</protein>
<dbReference type="Pfam" id="PF04321">
    <property type="entry name" value="RmlD_sub_bind"/>
    <property type="match status" value="1"/>
</dbReference>
<feature type="non-terminal residue" evidence="2">
    <location>
        <position position="1"/>
    </location>
</feature>
<proteinExistence type="predicted"/>
<dbReference type="EMBL" id="BARS01045588">
    <property type="protein sequence ID" value="GAG34405.1"/>
    <property type="molecule type" value="Genomic_DNA"/>
</dbReference>
<dbReference type="GO" id="GO:0008831">
    <property type="term" value="F:dTDP-4-dehydrorhamnose reductase activity"/>
    <property type="evidence" value="ECO:0007669"/>
    <property type="project" value="TreeGrafter"/>
</dbReference>